<evidence type="ECO:0000256" key="2">
    <source>
        <dbReference type="RuleBase" id="RU361117"/>
    </source>
</evidence>
<dbReference type="PANTHER" id="PTHR43768:SF3">
    <property type="entry name" value="TREHALOSE 6-PHOSPHATE PHOSPHATASE"/>
    <property type="match status" value="1"/>
</dbReference>
<dbReference type="InterPro" id="IPR003337">
    <property type="entry name" value="Trehalose_PPase"/>
</dbReference>
<evidence type="ECO:0000313" key="4">
    <source>
        <dbReference type="Proteomes" id="UP000315400"/>
    </source>
</evidence>
<evidence type="ECO:0000313" key="3">
    <source>
        <dbReference type="EMBL" id="TQE98348.1"/>
    </source>
</evidence>
<accession>A0A540VNQ6</accession>
<name>A0A540VNQ6_9GAMM</name>
<comment type="caution">
    <text evidence="3">The sequence shown here is derived from an EMBL/GenBank/DDBJ whole genome shotgun (WGS) entry which is preliminary data.</text>
</comment>
<dbReference type="SUPFAM" id="SSF56784">
    <property type="entry name" value="HAD-like"/>
    <property type="match status" value="1"/>
</dbReference>
<keyword evidence="2" id="KW-0460">Magnesium</keyword>
<organism evidence="3 4">
    <name type="scientific">Spiribacter salinus</name>
    <dbReference type="NCBI Taxonomy" id="1335746"/>
    <lineage>
        <taxon>Bacteria</taxon>
        <taxon>Pseudomonadati</taxon>
        <taxon>Pseudomonadota</taxon>
        <taxon>Gammaproteobacteria</taxon>
        <taxon>Chromatiales</taxon>
        <taxon>Ectothiorhodospiraceae</taxon>
        <taxon>Spiribacter</taxon>
    </lineage>
</organism>
<dbReference type="GO" id="GO:0004805">
    <property type="term" value="F:trehalose-phosphatase activity"/>
    <property type="evidence" value="ECO:0007669"/>
    <property type="project" value="UniProtKB-EC"/>
</dbReference>
<protein>
    <recommendedName>
        <fullName evidence="2">Trehalose 6-phosphate phosphatase</fullName>
        <ecNumber evidence="2">3.1.3.12</ecNumber>
    </recommendedName>
</protein>
<comment type="similarity">
    <text evidence="2">Belongs to the trehalose phosphatase family.</text>
</comment>
<reference evidence="3 4" key="1">
    <citation type="submission" date="2019-06" db="EMBL/GenBank/DDBJ databases">
        <title>Metagenome assembled Genome of Spiribacter salinus SL48-SHIP from the microbial mat of Salt Lake 48 (Novosibirsk region, Russia).</title>
        <authorList>
            <person name="Shipova A."/>
            <person name="Rozanov A.S."/>
            <person name="Bryanskaya A.V."/>
            <person name="Peltek S.E."/>
        </authorList>
    </citation>
    <scope>NUCLEOTIDE SEQUENCE [LARGE SCALE GENOMIC DNA]</scope>
    <source>
        <strain evidence="3">SL48-SHIP-2</strain>
    </source>
</reference>
<dbReference type="Proteomes" id="UP000315400">
    <property type="component" value="Unassembled WGS sequence"/>
</dbReference>
<sequence>MALVSGRSVADLATRIAPLQLPLGGVHGLERLGADGRRLDNGNSPQSLEAAKSAVHQLVTADPRLFAEDKGSAVAVHYRMAPDRADDVETWMRQQCQRIGPPARLQYGKAVVELVLGESTKADAVTDFMAEAPFRNRNPIFVGDDTTDEPALQRVNELGGVAIHVGDRSDTCAPYRLPDVAAVHDWLRRLSPIVS</sequence>
<comment type="catalytic activity">
    <reaction evidence="2">
        <text>alpha,alpha-trehalose 6-phosphate + H2O = alpha,alpha-trehalose + phosphate</text>
        <dbReference type="Rhea" id="RHEA:23420"/>
        <dbReference type="ChEBI" id="CHEBI:15377"/>
        <dbReference type="ChEBI" id="CHEBI:16551"/>
        <dbReference type="ChEBI" id="CHEBI:43474"/>
        <dbReference type="ChEBI" id="CHEBI:58429"/>
        <dbReference type="EC" id="3.1.3.12"/>
    </reaction>
</comment>
<comment type="pathway">
    <text evidence="2">Glycan biosynthesis; trehalose biosynthesis.</text>
</comment>
<gene>
    <name evidence="3" type="primary">otsB</name>
    <name evidence="3" type="ORF">FKY71_14300</name>
</gene>
<dbReference type="InterPro" id="IPR036412">
    <property type="entry name" value="HAD-like_sf"/>
</dbReference>
<dbReference type="GO" id="GO:0046872">
    <property type="term" value="F:metal ion binding"/>
    <property type="evidence" value="ECO:0007669"/>
    <property type="project" value="UniProtKB-KW"/>
</dbReference>
<keyword evidence="2" id="KW-0479">Metal-binding</keyword>
<dbReference type="NCBIfam" id="TIGR00685">
    <property type="entry name" value="T6PP"/>
    <property type="match status" value="1"/>
</dbReference>
<dbReference type="Gene3D" id="3.40.50.1000">
    <property type="entry name" value="HAD superfamily/HAD-like"/>
    <property type="match status" value="1"/>
</dbReference>
<comment type="function">
    <text evidence="2">Removes the phosphate from trehalose 6-phosphate to produce free trehalose.</text>
</comment>
<keyword evidence="1 2" id="KW-0378">Hydrolase</keyword>
<dbReference type="InterPro" id="IPR023214">
    <property type="entry name" value="HAD_sf"/>
</dbReference>
<dbReference type="PANTHER" id="PTHR43768">
    <property type="entry name" value="TREHALOSE 6-PHOSPHATE PHOSPHATASE"/>
    <property type="match status" value="1"/>
</dbReference>
<dbReference type="InterPro" id="IPR044651">
    <property type="entry name" value="OTSB-like"/>
</dbReference>
<dbReference type="UniPathway" id="UPA00299"/>
<dbReference type="GO" id="GO:0005992">
    <property type="term" value="P:trehalose biosynthetic process"/>
    <property type="evidence" value="ECO:0007669"/>
    <property type="project" value="UniProtKB-UniPathway"/>
</dbReference>
<comment type="cofactor">
    <cofactor evidence="2">
        <name>Mg(2+)</name>
        <dbReference type="ChEBI" id="CHEBI:18420"/>
    </cofactor>
</comment>
<proteinExistence type="inferred from homology"/>
<dbReference type="Gene3D" id="3.30.70.1020">
    <property type="entry name" value="Trehalose-6-phosphate phosphatase related protein, domain 2"/>
    <property type="match status" value="1"/>
</dbReference>
<dbReference type="EMBL" id="VIFK01000219">
    <property type="protein sequence ID" value="TQE98348.1"/>
    <property type="molecule type" value="Genomic_DNA"/>
</dbReference>
<dbReference type="Pfam" id="PF02358">
    <property type="entry name" value="Trehalose_PPase"/>
    <property type="match status" value="1"/>
</dbReference>
<dbReference type="EC" id="3.1.3.12" evidence="2"/>
<evidence type="ECO:0000256" key="1">
    <source>
        <dbReference type="ARBA" id="ARBA00022801"/>
    </source>
</evidence>
<dbReference type="AlphaFoldDB" id="A0A540VNQ6"/>